<evidence type="ECO:0000313" key="3">
    <source>
        <dbReference type="Proteomes" id="UP001174210"/>
    </source>
</evidence>
<protein>
    <submittedName>
        <fullName evidence="2">Dabb family protein</fullName>
    </submittedName>
</protein>
<dbReference type="InterPro" id="IPR013097">
    <property type="entry name" value="Dabb"/>
</dbReference>
<comment type="caution">
    <text evidence="2">The sequence shown here is derived from an EMBL/GenBank/DDBJ whole genome shotgun (WGS) entry which is preliminary data.</text>
</comment>
<dbReference type="PANTHER" id="PTHR37832">
    <property type="entry name" value="BLL2683 PROTEIN"/>
    <property type="match status" value="1"/>
</dbReference>
<dbReference type="EMBL" id="JAROCB010000005">
    <property type="protein sequence ID" value="MDN4598925.1"/>
    <property type="molecule type" value="Genomic_DNA"/>
</dbReference>
<dbReference type="Gene3D" id="3.30.70.100">
    <property type="match status" value="1"/>
</dbReference>
<name>A0ABT8J1F6_9MICO</name>
<sequence length="99" mass="10846">MTIRHVVSWKLATTDEQERAEQAARIKSGLESLPAVIPELRSAEVGVTVAPGDDFDVVLISDFDSLDDIRIYQDHPAHLEVAGYIRSVVAGRAAVDFEV</sequence>
<dbReference type="RefSeq" id="WP_301220270.1">
    <property type="nucleotide sequence ID" value="NZ_JAROCB010000005.1"/>
</dbReference>
<dbReference type="Proteomes" id="UP001174210">
    <property type="component" value="Unassembled WGS sequence"/>
</dbReference>
<dbReference type="SMART" id="SM00886">
    <property type="entry name" value="Dabb"/>
    <property type="match status" value="1"/>
</dbReference>
<accession>A0ABT8J1F6</accession>
<proteinExistence type="predicted"/>
<dbReference type="Pfam" id="PF07876">
    <property type="entry name" value="Dabb"/>
    <property type="match status" value="1"/>
</dbReference>
<dbReference type="PROSITE" id="PS51502">
    <property type="entry name" value="S_R_A_B_BARREL"/>
    <property type="match status" value="1"/>
</dbReference>
<gene>
    <name evidence="2" type="ORF">P5G59_17360</name>
</gene>
<dbReference type="PANTHER" id="PTHR37832:SF1">
    <property type="entry name" value="STRESS-RESPONSE A_B BARREL DOMAIN-CONTAINING PROTEIN"/>
    <property type="match status" value="1"/>
</dbReference>
<feature type="domain" description="Stress-response A/B barrel" evidence="1">
    <location>
        <begin position="3"/>
        <end position="97"/>
    </location>
</feature>
<organism evidence="2 3">
    <name type="scientific">Leifsonia virtsii</name>
    <dbReference type="NCBI Taxonomy" id="3035915"/>
    <lineage>
        <taxon>Bacteria</taxon>
        <taxon>Bacillati</taxon>
        <taxon>Actinomycetota</taxon>
        <taxon>Actinomycetes</taxon>
        <taxon>Micrococcales</taxon>
        <taxon>Microbacteriaceae</taxon>
        <taxon>Leifsonia</taxon>
    </lineage>
</organism>
<evidence type="ECO:0000259" key="1">
    <source>
        <dbReference type="PROSITE" id="PS51502"/>
    </source>
</evidence>
<dbReference type="SUPFAM" id="SSF54909">
    <property type="entry name" value="Dimeric alpha+beta barrel"/>
    <property type="match status" value="1"/>
</dbReference>
<dbReference type="InterPro" id="IPR011008">
    <property type="entry name" value="Dimeric_a/b-barrel"/>
</dbReference>
<reference evidence="2" key="1">
    <citation type="submission" date="2023-03" db="EMBL/GenBank/DDBJ databases">
        <title>MT1 and MT2 Draft Genomes of Novel Species.</title>
        <authorList>
            <person name="Venkateswaran K."/>
        </authorList>
    </citation>
    <scope>NUCLEOTIDE SEQUENCE</scope>
    <source>
        <strain evidence="2">F6_8S_P_1A</strain>
    </source>
</reference>
<keyword evidence="3" id="KW-1185">Reference proteome</keyword>
<evidence type="ECO:0000313" key="2">
    <source>
        <dbReference type="EMBL" id="MDN4598925.1"/>
    </source>
</evidence>